<evidence type="ECO:0000313" key="3">
    <source>
        <dbReference type="Proteomes" id="UP000607653"/>
    </source>
</evidence>
<reference evidence="2 3" key="1">
    <citation type="journal article" date="2020" name="Mol. Biol. Evol.">
        <title>Distinct Expression and Methylation Patterns for Genes with Different Fates following a Single Whole-Genome Duplication in Flowering Plants.</title>
        <authorList>
            <person name="Shi T."/>
            <person name="Rahmani R.S."/>
            <person name="Gugger P.F."/>
            <person name="Wang M."/>
            <person name="Li H."/>
            <person name="Zhang Y."/>
            <person name="Li Z."/>
            <person name="Wang Q."/>
            <person name="Van de Peer Y."/>
            <person name="Marchal K."/>
            <person name="Chen J."/>
        </authorList>
    </citation>
    <scope>NUCLEOTIDE SEQUENCE [LARGE SCALE GENOMIC DNA]</scope>
    <source>
        <tissue evidence="2">Leaf</tissue>
    </source>
</reference>
<dbReference type="Proteomes" id="UP000607653">
    <property type="component" value="Unassembled WGS sequence"/>
</dbReference>
<feature type="domain" description="CBM20" evidence="1">
    <location>
        <begin position="1"/>
        <end position="69"/>
    </location>
</feature>
<name>A0A822Y5T7_NELNU</name>
<dbReference type="EMBL" id="DUZY01000002">
    <property type="protein sequence ID" value="DAD26689.1"/>
    <property type="molecule type" value="Genomic_DNA"/>
</dbReference>
<protein>
    <recommendedName>
        <fullName evidence="1">CBM20 domain-containing protein</fullName>
    </recommendedName>
</protein>
<gene>
    <name evidence="2" type="ORF">HUJ06_028157</name>
</gene>
<organism evidence="2 3">
    <name type="scientific">Nelumbo nucifera</name>
    <name type="common">Sacred lotus</name>
    <dbReference type="NCBI Taxonomy" id="4432"/>
    <lineage>
        <taxon>Eukaryota</taxon>
        <taxon>Viridiplantae</taxon>
        <taxon>Streptophyta</taxon>
        <taxon>Embryophyta</taxon>
        <taxon>Tracheophyta</taxon>
        <taxon>Spermatophyta</taxon>
        <taxon>Magnoliopsida</taxon>
        <taxon>Proteales</taxon>
        <taxon>Nelumbonaceae</taxon>
        <taxon>Nelumbo</taxon>
    </lineage>
</organism>
<dbReference type="PANTHER" id="PTHR15048">
    <property type="entry name" value="STARCH-BINDING DOMAIN-CONTAINING PROTEIN 1"/>
    <property type="match status" value="1"/>
</dbReference>
<dbReference type="PROSITE" id="PS51166">
    <property type="entry name" value="CBM20"/>
    <property type="match status" value="1"/>
</dbReference>
<comment type="caution">
    <text evidence="2">The sequence shown here is derived from an EMBL/GenBank/DDBJ whole genome shotgun (WGS) entry which is preliminary data.</text>
</comment>
<dbReference type="GO" id="GO:2001070">
    <property type="term" value="F:starch binding"/>
    <property type="evidence" value="ECO:0007669"/>
    <property type="project" value="InterPro"/>
</dbReference>
<dbReference type="Pfam" id="PF00686">
    <property type="entry name" value="CBM_20"/>
    <property type="match status" value="1"/>
</dbReference>
<dbReference type="PANTHER" id="PTHR15048:SF0">
    <property type="entry name" value="STARCH-BINDING DOMAIN-CONTAINING PROTEIN 1"/>
    <property type="match status" value="1"/>
</dbReference>
<dbReference type="InterPro" id="IPR013784">
    <property type="entry name" value="Carb-bd-like_fold"/>
</dbReference>
<accession>A0A822Y5T7</accession>
<dbReference type="InterPro" id="IPR013783">
    <property type="entry name" value="Ig-like_fold"/>
</dbReference>
<evidence type="ECO:0000259" key="1">
    <source>
        <dbReference type="PROSITE" id="PS51166"/>
    </source>
</evidence>
<dbReference type="SUPFAM" id="SSF49452">
    <property type="entry name" value="Starch-binding domain-like"/>
    <property type="match status" value="1"/>
</dbReference>
<keyword evidence="3" id="KW-1185">Reference proteome</keyword>
<dbReference type="Gene3D" id="2.60.40.10">
    <property type="entry name" value="Immunoglobulins"/>
    <property type="match status" value="1"/>
</dbReference>
<proteinExistence type="predicted"/>
<evidence type="ECO:0000313" key="2">
    <source>
        <dbReference type="EMBL" id="DAD26689.1"/>
    </source>
</evidence>
<sequence length="81" mass="9179">MDPSNAIPLTWSDGHVWTVDLDIPVGKALQFKFTLMETTGEIVWQPGPDRALHTWETKNMITVLEDWENAEVQKITRGTNG</sequence>
<dbReference type="AlphaFoldDB" id="A0A822Y5T7"/>
<dbReference type="InterPro" id="IPR002044">
    <property type="entry name" value="CBM20"/>
</dbReference>